<dbReference type="STRING" id="3469.A0A4Y7JGA8"/>
<proteinExistence type="predicted"/>
<accession>A0A4Y7JGA8</accession>
<organism evidence="3 4">
    <name type="scientific">Papaver somniferum</name>
    <name type="common">Opium poppy</name>
    <dbReference type="NCBI Taxonomy" id="3469"/>
    <lineage>
        <taxon>Eukaryota</taxon>
        <taxon>Viridiplantae</taxon>
        <taxon>Streptophyta</taxon>
        <taxon>Embryophyta</taxon>
        <taxon>Tracheophyta</taxon>
        <taxon>Spermatophyta</taxon>
        <taxon>Magnoliopsida</taxon>
        <taxon>Ranunculales</taxon>
        <taxon>Papaveraceae</taxon>
        <taxon>Papaveroideae</taxon>
        <taxon>Papaver</taxon>
    </lineage>
</organism>
<dbReference type="InterPro" id="IPR031657">
    <property type="entry name" value="REPA_OB_2"/>
</dbReference>
<gene>
    <name evidence="3" type="ORF">C5167_006130</name>
</gene>
<dbReference type="Gramene" id="RZC58828">
    <property type="protein sequence ID" value="RZC58828"/>
    <property type="gene ID" value="C5167_006130"/>
</dbReference>
<dbReference type="Proteomes" id="UP000316621">
    <property type="component" value="Chromosome 4"/>
</dbReference>
<dbReference type="PANTHER" id="PTHR47165">
    <property type="entry name" value="OS03G0429900 PROTEIN"/>
    <property type="match status" value="1"/>
</dbReference>
<dbReference type="AlphaFoldDB" id="A0A4Y7JGA8"/>
<evidence type="ECO:0000313" key="3">
    <source>
        <dbReference type="EMBL" id="RZC58828.1"/>
    </source>
</evidence>
<dbReference type="SUPFAM" id="SSF50249">
    <property type="entry name" value="Nucleic acid-binding proteins"/>
    <property type="match status" value="1"/>
</dbReference>
<feature type="domain" description="Replication protein A OB" evidence="2">
    <location>
        <begin position="6"/>
        <end position="100"/>
    </location>
</feature>
<dbReference type="Pfam" id="PF16900">
    <property type="entry name" value="REPA_OB_2"/>
    <property type="match status" value="1"/>
</dbReference>
<keyword evidence="1" id="KW-0238">DNA-binding</keyword>
<name>A0A4Y7JGA8_PAPSO</name>
<dbReference type="EMBL" id="CM010718">
    <property type="protein sequence ID" value="RZC58828.1"/>
    <property type="molecule type" value="Genomic_DNA"/>
</dbReference>
<keyword evidence="4" id="KW-1185">Reference proteome</keyword>
<dbReference type="InterPro" id="IPR012340">
    <property type="entry name" value="NA-bd_OB-fold"/>
</dbReference>
<dbReference type="GO" id="GO:0003677">
    <property type="term" value="F:DNA binding"/>
    <property type="evidence" value="ECO:0007669"/>
    <property type="project" value="UniProtKB-KW"/>
</dbReference>
<evidence type="ECO:0000313" key="4">
    <source>
        <dbReference type="Proteomes" id="UP000316621"/>
    </source>
</evidence>
<dbReference type="CDD" id="cd04481">
    <property type="entry name" value="RPA1_DBD_B_like"/>
    <property type="match status" value="1"/>
</dbReference>
<reference evidence="3 4" key="1">
    <citation type="journal article" date="2018" name="Science">
        <title>The opium poppy genome and morphinan production.</title>
        <authorList>
            <person name="Guo L."/>
            <person name="Winzer T."/>
            <person name="Yang X."/>
            <person name="Li Y."/>
            <person name="Ning Z."/>
            <person name="He Z."/>
            <person name="Teodor R."/>
            <person name="Lu Y."/>
            <person name="Bowser T.A."/>
            <person name="Graham I.A."/>
            <person name="Ye K."/>
        </authorList>
    </citation>
    <scope>NUCLEOTIDE SEQUENCE [LARGE SCALE GENOMIC DNA]</scope>
    <source>
        <strain evidence="4">cv. HN1</strain>
        <tissue evidence="3">Leaves</tissue>
    </source>
</reference>
<sequence length="271" mass="30097">MNFSATVIPDVVGVSTSHTNLQQLKRSSGDVCFMRELTLDNISGMKLKVTLWGDSTSELTRNLEAHEMNLKPIVAVVAGAYVKQYLGQASLSSTNATKIYFDLDIPKVLHVTERSSHRTPPRGITLPTRAGYYQANQSVTDTKKTISELQETKWESGYNVWSSPLFDFFTNQKILHGYVSTNTDLTVLPSFQIPTLDVVAKSEVEGFAMVQTSFEPLIGVLQDYLIMVNPYNMKYRDTPSFTIAKLPSPPPAPTPNISAQNSGEWLSIKRA</sequence>
<evidence type="ECO:0000259" key="2">
    <source>
        <dbReference type="Pfam" id="PF16900"/>
    </source>
</evidence>
<protein>
    <recommendedName>
        <fullName evidence="2">Replication protein A OB domain-containing protein</fullName>
    </recommendedName>
</protein>
<dbReference type="Gene3D" id="2.40.50.140">
    <property type="entry name" value="Nucleic acid-binding proteins"/>
    <property type="match status" value="1"/>
</dbReference>
<evidence type="ECO:0000256" key="1">
    <source>
        <dbReference type="ARBA" id="ARBA00023125"/>
    </source>
</evidence>
<dbReference type="PANTHER" id="PTHR47165:SF4">
    <property type="entry name" value="OS03G0429900 PROTEIN"/>
    <property type="match status" value="1"/>
</dbReference>